<reference evidence="2 3" key="1">
    <citation type="journal article" date="2018" name="Elife">
        <title>Discovery and characterization of a prevalent human gut bacterial enzyme sufficient for the inactivation of a family of plant toxins.</title>
        <authorList>
            <person name="Koppel N."/>
            <person name="Bisanz J.E."/>
            <person name="Pandelia M.E."/>
            <person name="Turnbaugh P.J."/>
            <person name="Balskus E.P."/>
        </authorList>
    </citation>
    <scope>NUCLEOTIDE SEQUENCE [LARGE SCALE GENOMIC DNA]</scope>
    <source>
        <strain evidence="2 3">OB21 GAM31</strain>
    </source>
</reference>
<dbReference type="PRINTS" id="PR01576">
    <property type="entry name" value="PDEFORMYLASE"/>
</dbReference>
<comment type="similarity">
    <text evidence="1">Belongs to the polypeptide deformylase family.</text>
</comment>
<dbReference type="RefSeq" id="WP_114615837.1">
    <property type="nucleotide sequence ID" value="NZ_PPTO01000011.1"/>
</dbReference>
<accession>A0A369LDL8</accession>
<dbReference type="PANTHER" id="PTHR10458">
    <property type="entry name" value="PEPTIDE DEFORMYLASE"/>
    <property type="match status" value="1"/>
</dbReference>
<proteinExistence type="inferred from homology"/>
<dbReference type="CDD" id="cd00487">
    <property type="entry name" value="Pep_deformylase"/>
    <property type="match status" value="1"/>
</dbReference>
<evidence type="ECO:0000313" key="2">
    <source>
        <dbReference type="EMBL" id="RDB57741.1"/>
    </source>
</evidence>
<sequence>MIRPIVKSPVLLSTPSVDATSADAAVGQDLLDTLAAHAHECVGLAANMIGVRKRVIVAACAGGAVLMYNPEIVEASGEYQTEESCLSLEGSRACTRYRRIKVAYLDASFTPRKKSFSGFDAQIVQHEIDHCNGVVI</sequence>
<dbReference type="AlphaFoldDB" id="A0A369LDL8"/>
<dbReference type="SUPFAM" id="SSF56420">
    <property type="entry name" value="Peptide deformylase"/>
    <property type="match status" value="1"/>
</dbReference>
<protein>
    <submittedName>
        <fullName evidence="2">Peptide deformylase</fullName>
        <ecNumber evidence="2">3.5.1.88</ecNumber>
    </submittedName>
</protein>
<dbReference type="Gene3D" id="3.90.45.10">
    <property type="entry name" value="Peptide deformylase"/>
    <property type="match status" value="1"/>
</dbReference>
<dbReference type="InterPro" id="IPR023635">
    <property type="entry name" value="Peptide_deformylase"/>
</dbReference>
<dbReference type="EMBL" id="PPTO01000011">
    <property type="protein sequence ID" value="RDB57741.1"/>
    <property type="molecule type" value="Genomic_DNA"/>
</dbReference>
<evidence type="ECO:0000313" key="3">
    <source>
        <dbReference type="Proteomes" id="UP000253975"/>
    </source>
</evidence>
<evidence type="ECO:0000256" key="1">
    <source>
        <dbReference type="ARBA" id="ARBA00010759"/>
    </source>
</evidence>
<gene>
    <name evidence="2" type="ORF">C1881_07080</name>
</gene>
<dbReference type="PIRSF" id="PIRSF004749">
    <property type="entry name" value="Pep_def"/>
    <property type="match status" value="1"/>
</dbReference>
<dbReference type="InterPro" id="IPR036821">
    <property type="entry name" value="Peptide_deformylase_sf"/>
</dbReference>
<dbReference type="NCBIfam" id="NF006670">
    <property type="entry name" value="PRK09218.1"/>
    <property type="match status" value="1"/>
</dbReference>
<name>A0A369LDL8_9ACTN</name>
<dbReference type="Pfam" id="PF01327">
    <property type="entry name" value="Pep_deformylase"/>
    <property type="match status" value="1"/>
</dbReference>
<dbReference type="GO" id="GO:0042586">
    <property type="term" value="F:peptide deformylase activity"/>
    <property type="evidence" value="ECO:0007669"/>
    <property type="project" value="UniProtKB-EC"/>
</dbReference>
<dbReference type="Proteomes" id="UP000253975">
    <property type="component" value="Unassembled WGS sequence"/>
</dbReference>
<organism evidence="2 3">
    <name type="scientific">Slackia isoflavoniconvertens</name>
    <dbReference type="NCBI Taxonomy" id="572010"/>
    <lineage>
        <taxon>Bacteria</taxon>
        <taxon>Bacillati</taxon>
        <taxon>Actinomycetota</taxon>
        <taxon>Coriobacteriia</taxon>
        <taxon>Eggerthellales</taxon>
        <taxon>Eggerthellaceae</taxon>
        <taxon>Slackia</taxon>
    </lineage>
</organism>
<comment type="caution">
    <text evidence="2">The sequence shown here is derived from an EMBL/GenBank/DDBJ whole genome shotgun (WGS) entry which is preliminary data.</text>
</comment>
<dbReference type="EC" id="3.5.1.88" evidence="2"/>
<dbReference type="PANTHER" id="PTHR10458:SF22">
    <property type="entry name" value="PEPTIDE DEFORMYLASE"/>
    <property type="match status" value="1"/>
</dbReference>
<keyword evidence="2" id="KW-0378">Hydrolase</keyword>